<evidence type="ECO:0000313" key="10">
    <source>
        <dbReference type="Proteomes" id="UP000681720"/>
    </source>
</evidence>
<evidence type="ECO:0000256" key="3">
    <source>
        <dbReference type="ARBA" id="ARBA00022692"/>
    </source>
</evidence>
<evidence type="ECO:0000256" key="5">
    <source>
        <dbReference type="ARBA" id="ARBA00022989"/>
    </source>
</evidence>
<dbReference type="InterPro" id="IPR003439">
    <property type="entry name" value="ABC_transporter-like_ATP-bd"/>
</dbReference>
<evidence type="ECO:0000256" key="6">
    <source>
        <dbReference type="ARBA" id="ARBA00023136"/>
    </source>
</evidence>
<dbReference type="SUPFAM" id="SSF52540">
    <property type="entry name" value="P-loop containing nucleoside triphosphate hydrolases"/>
    <property type="match status" value="1"/>
</dbReference>
<dbReference type="InterPro" id="IPR027417">
    <property type="entry name" value="P-loop_NTPase"/>
</dbReference>
<gene>
    <name evidence="9" type="ORF">GIL414_LOCUS2978</name>
</gene>
<name>A0A8S2K0W3_9BILA</name>
<keyword evidence="6 7" id="KW-0472">Membrane</keyword>
<keyword evidence="4" id="KW-0677">Repeat</keyword>
<feature type="transmembrane region" description="Helical" evidence="7">
    <location>
        <begin position="183"/>
        <end position="203"/>
    </location>
</feature>
<comment type="caution">
    <text evidence="9">The sequence shown here is derived from an EMBL/GenBank/DDBJ whole genome shotgun (WGS) entry which is preliminary data.</text>
</comment>
<evidence type="ECO:0000256" key="4">
    <source>
        <dbReference type="ARBA" id="ARBA00022737"/>
    </source>
</evidence>
<feature type="transmembrane region" description="Helical" evidence="7">
    <location>
        <begin position="564"/>
        <end position="586"/>
    </location>
</feature>
<organism evidence="9 10">
    <name type="scientific">Rotaria magnacalcarata</name>
    <dbReference type="NCBI Taxonomy" id="392030"/>
    <lineage>
        <taxon>Eukaryota</taxon>
        <taxon>Metazoa</taxon>
        <taxon>Spiralia</taxon>
        <taxon>Gnathifera</taxon>
        <taxon>Rotifera</taxon>
        <taxon>Eurotatoria</taxon>
        <taxon>Bdelloidea</taxon>
        <taxon>Philodinida</taxon>
        <taxon>Philodinidae</taxon>
        <taxon>Rotaria</taxon>
    </lineage>
</organism>
<dbReference type="PANTHER" id="PTHR19229">
    <property type="entry name" value="ATP-BINDING CASSETTE TRANSPORTER SUBFAMILY A ABCA"/>
    <property type="match status" value="1"/>
</dbReference>
<keyword evidence="2" id="KW-0813">Transport</keyword>
<dbReference type="GO" id="GO:0016887">
    <property type="term" value="F:ATP hydrolysis activity"/>
    <property type="evidence" value="ECO:0007669"/>
    <property type="project" value="InterPro"/>
</dbReference>
<protein>
    <recommendedName>
        <fullName evidence="8">ABC transporter domain-containing protein</fullName>
    </recommendedName>
</protein>
<evidence type="ECO:0000256" key="2">
    <source>
        <dbReference type="ARBA" id="ARBA00022448"/>
    </source>
</evidence>
<feature type="domain" description="ABC transporter" evidence="8">
    <location>
        <begin position="658"/>
        <end position="879"/>
    </location>
</feature>
<dbReference type="Proteomes" id="UP000681720">
    <property type="component" value="Unassembled WGS sequence"/>
</dbReference>
<comment type="subcellular location">
    <subcellularLocation>
        <location evidence="1">Membrane</location>
        <topology evidence="1">Multi-pass membrane protein</topology>
    </subcellularLocation>
</comment>
<accession>A0A8S2K0W3</accession>
<dbReference type="Pfam" id="PF12698">
    <property type="entry name" value="ABC2_membrane_3"/>
    <property type="match status" value="1"/>
</dbReference>
<dbReference type="InterPro" id="IPR026082">
    <property type="entry name" value="ABCA"/>
</dbReference>
<dbReference type="Pfam" id="PF23321">
    <property type="entry name" value="R1_ABCA1"/>
    <property type="match status" value="1"/>
</dbReference>
<evidence type="ECO:0000256" key="1">
    <source>
        <dbReference type="ARBA" id="ARBA00004141"/>
    </source>
</evidence>
<keyword evidence="5 7" id="KW-1133">Transmembrane helix</keyword>
<dbReference type="InterPro" id="IPR013525">
    <property type="entry name" value="ABC2_TM"/>
</dbReference>
<feature type="transmembrane region" description="Helical" evidence="7">
    <location>
        <begin position="487"/>
        <end position="509"/>
    </location>
</feature>
<dbReference type="InterPro" id="IPR056264">
    <property type="entry name" value="R2_ABCA1-4-like"/>
</dbReference>
<keyword evidence="3 7" id="KW-0812">Transmembrane</keyword>
<feature type="transmembrane region" description="Helical" evidence="7">
    <location>
        <begin position="598"/>
        <end position="620"/>
    </location>
</feature>
<dbReference type="PANTHER" id="PTHR19229:SF36">
    <property type="entry name" value="ATP-BINDING CASSETTE SUB-FAMILY A MEMBER 2"/>
    <property type="match status" value="1"/>
</dbReference>
<dbReference type="GO" id="GO:0005319">
    <property type="term" value="F:lipid transporter activity"/>
    <property type="evidence" value="ECO:0007669"/>
    <property type="project" value="TreeGrafter"/>
</dbReference>
<dbReference type="Gene3D" id="3.40.50.300">
    <property type="entry name" value="P-loop containing nucleotide triphosphate hydrolases"/>
    <property type="match status" value="1"/>
</dbReference>
<evidence type="ECO:0000256" key="7">
    <source>
        <dbReference type="SAM" id="Phobius"/>
    </source>
</evidence>
<dbReference type="GO" id="GO:0005524">
    <property type="term" value="F:ATP binding"/>
    <property type="evidence" value="ECO:0007669"/>
    <property type="project" value="InterPro"/>
</dbReference>
<evidence type="ECO:0000313" key="9">
    <source>
        <dbReference type="EMBL" id="CAF3834030.1"/>
    </source>
</evidence>
<dbReference type="PROSITE" id="PS50893">
    <property type="entry name" value="ABC_TRANSPORTER_2"/>
    <property type="match status" value="1"/>
</dbReference>
<dbReference type="GO" id="GO:0016020">
    <property type="term" value="C:membrane"/>
    <property type="evidence" value="ECO:0007669"/>
    <property type="project" value="UniProtKB-SubCell"/>
</dbReference>
<evidence type="ECO:0000259" key="8">
    <source>
        <dbReference type="PROSITE" id="PS50893"/>
    </source>
</evidence>
<dbReference type="GO" id="GO:0140359">
    <property type="term" value="F:ABC-type transporter activity"/>
    <property type="evidence" value="ECO:0007669"/>
    <property type="project" value="InterPro"/>
</dbReference>
<reference evidence="9" key="1">
    <citation type="submission" date="2021-02" db="EMBL/GenBank/DDBJ databases">
        <authorList>
            <person name="Nowell W R."/>
        </authorList>
    </citation>
    <scope>NUCLEOTIDE SEQUENCE</scope>
</reference>
<dbReference type="EMBL" id="CAJOBJ010000619">
    <property type="protein sequence ID" value="CAF3834030.1"/>
    <property type="molecule type" value="Genomic_DNA"/>
</dbReference>
<dbReference type="AlphaFoldDB" id="A0A8S2K0W3"/>
<feature type="transmembrane region" description="Helical" evidence="7">
    <location>
        <begin position="530"/>
        <end position="558"/>
    </location>
</feature>
<proteinExistence type="predicted"/>
<dbReference type="Pfam" id="PF00005">
    <property type="entry name" value="ABC_tran"/>
    <property type="match status" value="1"/>
</dbReference>
<feature type="transmembrane region" description="Helical" evidence="7">
    <location>
        <begin position="682"/>
        <end position="704"/>
    </location>
</feature>
<sequence length="999" mass="113779">MNIINSNTNSSTRFERLTAFLKSSMPDLRIKEQHGDQITYVILDDVEHTKIFPKILSDLDENKTNYHIKSYGLSNSSLEQVFLRVANEKKCTEDYEISSCWKRMAIRIKGWFGKNKLIEPKTNETINEQENNDDDDDDQALFHTRLSEEWSSYADERYTGISYIAVQVSGLLIKRFHRTKRNIKALIAEILLPIIFVLLAMLVTKLAPDTSEPPPLTLHPWYWGNPSYMFQGIPTNNITLLSKSIQQTFTQAPSLGTRCMKSSMFDEKRYPCDLGDAKYNNVSISQEIMNALNAVNYTYTRISPSCDCDQKLQTCPIGAGGPTPSYDKTETKDTLYRLYDYNISDWVVKTEFNEEYLMKRFGGFDFLAQNNFNSIDLLNQTLIDGIVNAINTINSANQSITNVDAAKVAAFFRIHPPQVSVWYNNKGWPSSVAFLNVFNNAFLRGLLLQKSSSTPIDEYGITAISHPLPQAAIQIDSEIQTNIALELFTAICVIFALAFIPASFLVFLIDENVTTSKHLQFVSGVKGITYWAANFVWDLANYCVSIGFCIIIFLAFGIEAYVHQTNLLCLFLLLFLYGFATIPLMYPINYLFRTPSTGFVVISSINIFIGLMTTISTVTLESFQDEPDLQQINDILTKVFLIFPHYSLGRGLFDLSKTNAINVVSVKYVADYQPLSPFQFNIVGRNLVALFVEGIVFFIFAILVQYRFFIPDRGCVRTPNDLISSNEDEDVAVERERIYSDPSNTSGDVLRMIDLVKITNCLLKRLGLTLWADRPVQQYSGGNKRKLSTAISLIGNPSIIFMDEPTTGMDVRAKRFLWNCILTLTRKDNKSVVITSHSMEECETLCNRLVIMVGGEFKCFGSVQHLKAKFGDGYTILVRTEINSDMNQVINYIKERIPEADVKEEHNKMIHFRVSAHVPLHKMFSVLEKAREDLINIIEDYTVTQVTLDDVFVNFAKLQEENQASEQVIHDHEDSCLKRNFLYKLFSKKHMNIIELTKL</sequence>